<organism evidence="3 4">
    <name type="scientific">Bythopirellula goksoeyrii</name>
    <dbReference type="NCBI Taxonomy" id="1400387"/>
    <lineage>
        <taxon>Bacteria</taxon>
        <taxon>Pseudomonadati</taxon>
        <taxon>Planctomycetota</taxon>
        <taxon>Planctomycetia</taxon>
        <taxon>Pirellulales</taxon>
        <taxon>Lacipirellulaceae</taxon>
        <taxon>Bythopirellula</taxon>
    </lineage>
</organism>
<proteinExistence type="predicted"/>
<evidence type="ECO:0000256" key="1">
    <source>
        <dbReference type="SAM" id="Phobius"/>
    </source>
</evidence>
<evidence type="ECO:0000313" key="3">
    <source>
        <dbReference type="EMBL" id="QEG35328.1"/>
    </source>
</evidence>
<keyword evidence="1" id="KW-0812">Transmembrane</keyword>
<feature type="transmembrane region" description="Helical" evidence="1">
    <location>
        <begin position="82"/>
        <end position="102"/>
    </location>
</feature>
<dbReference type="AlphaFoldDB" id="A0A5B9Q8T3"/>
<keyword evidence="4" id="KW-1185">Reference proteome</keyword>
<feature type="domain" description="Prepilin peptidase A24 N-terminal" evidence="2">
    <location>
        <begin position="18"/>
        <end position="98"/>
    </location>
</feature>
<dbReference type="PANTHER" id="PTHR30487:SF0">
    <property type="entry name" value="PREPILIN LEADER PEPTIDASE_N-METHYLTRANSFERASE-RELATED"/>
    <property type="match status" value="1"/>
</dbReference>
<keyword evidence="1" id="KW-1133">Transmembrane helix</keyword>
<dbReference type="EMBL" id="CP042913">
    <property type="protein sequence ID" value="QEG35328.1"/>
    <property type="molecule type" value="Genomic_DNA"/>
</dbReference>
<evidence type="ECO:0000313" key="4">
    <source>
        <dbReference type="Proteomes" id="UP000323917"/>
    </source>
</evidence>
<accession>A0A5B9Q8T3</accession>
<dbReference type="Proteomes" id="UP000323917">
    <property type="component" value="Chromosome"/>
</dbReference>
<reference evidence="3 4" key="1">
    <citation type="submission" date="2019-08" db="EMBL/GenBank/DDBJ databases">
        <title>Deep-cultivation of Planctomycetes and their phenomic and genomic characterization uncovers novel biology.</title>
        <authorList>
            <person name="Wiegand S."/>
            <person name="Jogler M."/>
            <person name="Boedeker C."/>
            <person name="Pinto D."/>
            <person name="Vollmers J."/>
            <person name="Rivas-Marin E."/>
            <person name="Kohn T."/>
            <person name="Peeters S.H."/>
            <person name="Heuer A."/>
            <person name="Rast P."/>
            <person name="Oberbeckmann S."/>
            <person name="Bunk B."/>
            <person name="Jeske O."/>
            <person name="Meyerdierks A."/>
            <person name="Storesund J.E."/>
            <person name="Kallscheuer N."/>
            <person name="Luecker S."/>
            <person name="Lage O.M."/>
            <person name="Pohl T."/>
            <person name="Merkel B.J."/>
            <person name="Hornburger P."/>
            <person name="Mueller R.-W."/>
            <person name="Bruemmer F."/>
            <person name="Labrenz M."/>
            <person name="Spormann A.M."/>
            <person name="Op den Camp H."/>
            <person name="Overmann J."/>
            <person name="Amann R."/>
            <person name="Jetten M.S.M."/>
            <person name="Mascher T."/>
            <person name="Medema M.H."/>
            <person name="Devos D.P."/>
            <person name="Kaster A.-K."/>
            <person name="Ovreas L."/>
            <person name="Rohde M."/>
            <person name="Galperin M.Y."/>
            <person name="Jogler C."/>
        </authorList>
    </citation>
    <scope>NUCLEOTIDE SEQUENCE [LARGE SCALE GENOMIC DNA]</scope>
    <source>
        <strain evidence="3 4">Pr1d</strain>
    </source>
</reference>
<keyword evidence="1" id="KW-0472">Membrane</keyword>
<dbReference type="InterPro" id="IPR050882">
    <property type="entry name" value="Prepilin_peptidase/N-MTase"/>
</dbReference>
<gene>
    <name evidence="3" type="primary">pppA</name>
    <name evidence="3" type="ORF">Pr1d_26260</name>
</gene>
<name>A0A5B9Q8T3_9BACT</name>
<dbReference type="GO" id="GO:0004190">
    <property type="term" value="F:aspartic-type endopeptidase activity"/>
    <property type="evidence" value="ECO:0007669"/>
    <property type="project" value="TreeGrafter"/>
</dbReference>
<feature type="transmembrane region" description="Helical" evidence="1">
    <location>
        <begin position="6"/>
        <end position="29"/>
    </location>
</feature>
<protein>
    <submittedName>
        <fullName evidence="3">Leader peptidase PppA</fullName>
    </submittedName>
</protein>
<dbReference type="KEGG" id="bgok:Pr1d_26260"/>
<dbReference type="Pfam" id="PF06750">
    <property type="entry name" value="A24_N_bact"/>
    <property type="match status" value="1"/>
</dbReference>
<dbReference type="GO" id="GO:0006465">
    <property type="term" value="P:signal peptide processing"/>
    <property type="evidence" value="ECO:0007669"/>
    <property type="project" value="TreeGrafter"/>
</dbReference>
<feature type="transmembrane region" description="Helical" evidence="1">
    <location>
        <begin position="122"/>
        <end position="143"/>
    </location>
</feature>
<dbReference type="PANTHER" id="PTHR30487">
    <property type="entry name" value="TYPE 4 PREPILIN-LIKE PROTEINS LEADER PEPTIDE-PROCESSING ENZYME"/>
    <property type="match status" value="1"/>
</dbReference>
<evidence type="ECO:0000259" key="2">
    <source>
        <dbReference type="Pfam" id="PF06750"/>
    </source>
</evidence>
<dbReference type="InterPro" id="IPR010627">
    <property type="entry name" value="Prepilin_pept_A24_N"/>
</dbReference>
<dbReference type="RefSeq" id="WP_261343818.1">
    <property type="nucleotide sequence ID" value="NZ_CP042913.1"/>
</dbReference>
<sequence length="176" mass="19872">MNADNIIDFVTALWLGFIGACIGSFLNVVAYRLPRGMSVVWQPSHCPKCNHPIRARDNIPILGWLWLGGKCRDCKATISPRYAVVEGVMGLVFFTLAYFELLRGSPVSELTGAMDVVWDPQWKAIGLYAYHCLLASILMAILLMRMDKSISLRKFILGAFMVVFLWPLAWFLSRIN</sequence>
<dbReference type="GO" id="GO:0005886">
    <property type="term" value="C:plasma membrane"/>
    <property type="evidence" value="ECO:0007669"/>
    <property type="project" value="TreeGrafter"/>
</dbReference>
<feature type="transmembrane region" description="Helical" evidence="1">
    <location>
        <begin position="155"/>
        <end position="173"/>
    </location>
</feature>